<dbReference type="Proteomes" id="UP000271162">
    <property type="component" value="Unassembled WGS sequence"/>
</dbReference>
<name>A0A0N4YRF4_NIPBR</name>
<accession>A0A0N4YRF4</accession>
<gene>
    <name evidence="2" type="ORF">NBR_LOCUS19827</name>
</gene>
<dbReference type="WBParaSite" id="NBR_0001982601-mRNA-1">
    <property type="protein sequence ID" value="NBR_0001982601-mRNA-1"/>
    <property type="gene ID" value="NBR_0001982601"/>
</dbReference>
<reference evidence="2 3" key="2">
    <citation type="submission" date="2018-11" db="EMBL/GenBank/DDBJ databases">
        <authorList>
            <consortium name="Pathogen Informatics"/>
        </authorList>
    </citation>
    <scope>NUCLEOTIDE SEQUENCE [LARGE SCALE GENOMIC DNA]</scope>
</reference>
<keyword evidence="3" id="KW-1185">Reference proteome</keyword>
<sequence>MSIGTNYTEAKTGESGAKSASHEENPVGDDDGRRKTILVPRVSWREDQREKRPTDGGPTDGRTLRFIIGGLLMLQRKVKLTPAVGSAEREKPGPNRPSLAEECVSGFRKKLTLHMRLAVKNRRFCFGWATADPVSISIHPILGSLPQS</sequence>
<proteinExistence type="predicted"/>
<dbReference type="AlphaFoldDB" id="A0A0N4YRF4"/>
<organism evidence="4">
    <name type="scientific">Nippostrongylus brasiliensis</name>
    <name type="common">Rat hookworm</name>
    <dbReference type="NCBI Taxonomy" id="27835"/>
    <lineage>
        <taxon>Eukaryota</taxon>
        <taxon>Metazoa</taxon>
        <taxon>Ecdysozoa</taxon>
        <taxon>Nematoda</taxon>
        <taxon>Chromadorea</taxon>
        <taxon>Rhabditida</taxon>
        <taxon>Rhabditina</taxon>
        <taxon>Rhabditomorpha</taxon>
        <taxon>Strongyloidea</taxon>
        <taxon>Heligmosomidae</taxon>
        <taxon>Nippostrongylus</taxon>
    </lineage>
</organism>
<feature type="compositionally biased region" description="Basic and acidic residues" evidence="1">
    <location>
        <begin position="43"/>
        <end position="54"/>
    </location>
</feature>
<evidence type="ECO:0000313" key="4">
    <source>
        <dbReference type="WBParaSite" id="NBR_0001982601-mRNA-1"/>
    </source>
</evidence>
<evidence type="ECO:0000313" key="3">
    <source>
        <dbReference type="Proteomes" id="UP000271162"/>
    </source>
</evidence>
<feature type="region of interest" description="Disordered" evidence="1">
    <location>
        <begin position="1"/>
        <end position="63"/>
    </location>
</feature>
<protein>
    <submittedName>
        <fullName evidence="2 4">Uncharacterized protein</fullName>
    </submittedName>
</protein>
<evidence type="ECO:0000313" key="2">
    <source>
        <dbReference type="EMBL" id="VDL83563.1"/>
    </source>
</evidence>
<reference evidence="4" key="1">
    <citation type="submission" date="2017-02" db="UniProtKB">
        <authorList>
            <consortium name="WormBaseParasite"/>
        </authorList>
    </citation>
    <scope>IDENTIFICATION</scope>
</reference>
<evidence type="ECO:0000256" key="1">
    <source>
        <dbReference type="SAM" id="MobiDB-lite"/>
    </source>
</evidence>
<feature type="compositionally biased region" description="Basic and acidic residues" evidence="1">
    <location>
        <begin position="20"/>
        <end position="34"/>
    </location>
</feature>
<dbReference type="EMBL" id="UYSL01024532">
    <property type="protein sequence ID" value="VDL83563.1"/>
    <property type="molecule type" value="Genomic_DNA"/>
</dbReference>